<accession>A0A178Z5H5</accession>
<evidence type="ECO:0000313" key="6">
    <source>
        <dbReference type="EMBL" id="OAP55007.1"/>
    </source>
</evidence>
<evidence type="ECO:0008006" key="8">
    <source>
        <dbReference type="Google" id="ProtNLM"/>
    </source>
</evidence>
<feature type="region of interest" description="Disordered" evidence="4">
    <location>
        <begin position="1"/>
        <end position="42"/>
    </location>
</feature>
<dbReference type="AlphaFoldDB" id="A0A178Z5H5"/>
<dbReference type="InterPro" id="IPR021765">
    <property type="entry name" value="UstYa-like"/>
</dbReference>
<dbReference type="Pfam" id="PF11807">
    <property type="entry name" value="UstYa"/>
    <property type="match status" value="1"/>
</dbReference>
<dbReference type="Proteomes" id="UP000078343">
    <property type="component" value="Unassembled WGS sequence"/>
</dbReference>
<reference evidence="6 7" key="1">
    <citation type="submission" date="2016-04" db="EMBL/GenBank/DDBJ databases">
        <title>Draft genome of Fonsecaea erecta CBS 125763.</title>
        <authorList>
            <person name="Weiss V.A."/>
            <person name="Vicente V.A."/>
            <person name="Raittz R.T."/>
            <person name="Moreno L.F."/>
            <person name="De Souza E.M."/>
            <person name="Pedrosa F.O."/>
            <person name="Steffens M.B."/>
            <person name="Faoro H."/>
            <person name="Tadra-Sfeir M.Z."/>
            <person name="Najafzadeh M.J."/>
            <person name="Felipe M.S."/>
            <person name="Teixeira M."/>
            <person name="Sun J."/>
            <person name="Xi L."/>
            <person name="Gomes R."/>
            <person name="De Azevedo C.M."/>
            <person name="Salgado C.G."/>
            <person name="Da Silva M.B."/>
            <person name="Nascimento M.F."/>
            <person name="Queiroz-Telles F."/>
            <person name="Attili D.S."/>
            <person name="Gorbushina A."/>
        </authorList>
    </citation>
    <scope>NUCLEOTIDE SEQUENCE [LARGE SCALE GENOMIC DNA]</scope>
    <source>
        <strain evidence="6 7">CBS 125763</strain>
    </source>
</reference>
<evidence type="ECO:0000256" key="1">
    <source>
        <dbReference type="ARBA" id="ARBA00004685"/>
    </source>
</evidence>
<evidence type="ECO:0000256" key="2">
    <source>
        <dbReference type="ARBA" id="ARBA00023002"/>
    </source>
</evidence>
<protein>
    <recommendedName>
        <fullName evidence="8">Oxidase ustYa</fullName>
    </recommendedName>
</protein>
<keyword evidence="5" id="KW-0472">Membrane</keyword>
<evidence type="ECO:0000256" key="3">
    <source>
        <dbReference type="ARBA" id="ARBA00035112"/>
    </source>
</evidence>
<dbReference type="PANTHER" id="PTHR33365:SF11">
    <property type="entry name" value="TAT PATHWAY SIGNAL SEQUENCE"/>
    <property type="match status" value="1"/>
</dbReference>
<comment type="pathway">
    <text evidence="1">Mycotoxin biosynthesis.</text>
</comment>
<dbReference type="GO" id="GO:0016491">
    <property type="term" value="F:oxidoreductase activity"/>
    <property type="evidence" value="ECO:0007669"/>
    <property type="project" value="UniProtKB-KW"/>
</dbReference>
<keyword evidence="5" id="KW-0812">Transmembrane</keyword>
<keyword evidence="2" id="KW-0560">Oxidoreductase</keyword>
<dbReference type="GeneID" id="30014875"/>
<dbReference type="EMBL" id="LVYI01000012">
    <property type="protein sequence ID" value="OAP55007.1"/>
    <property type="molecule type" value="Genomic_DNA"/>
</dbReference>
<dbReference type="GO" id="GO:0043386">
    <property type="term" value="P:mycotoxin biosynthetic process"/>
    <property type="evidence" value="ECO:0007669"/>
    <property type="project" value="InterPro"/>
</dbReference>
<gene>
    <name evidence="6" type="ORF">AYL99_10707</name>
</gene>
<dbReference type="OrthoDB" id="3687641at2759"/>
<evidence type="ECO:0000256" key="5">
    <source>
        <dbReference type="SAM" id="Phobius"/>
    </source>
</evidence>
<comment type="caution">
    <text evidence="6">The sequence shown here is derived from an EMBL/GenBank/DDBJ whole genome shotgun (WGS) entry which is preliminary data.</text>
</comment>
<sequence>MPSPLRFRSPHRREKDAPVIPRTPKSPRGEYTGEPVPEEGSTAKRHRLKTVFSVLLLAAALSWALFSYRQKLLPAFPSPDWKTTSTGRVNNFKPKTFAPPFGEAPSVFTDQYEFQLQGARGDRAWLRMFPKGDGRISVRYPRKYGLPSSAAAVDGDGHSISDTEIYDVAIVRQLECLAFIRQILIDYDHEQHPHVHERAQVFHCLDHVRQALLCAADTTPEPTRDGGVVSSPNSPHHYVGHQKTVGNRSGESQSALHSCKNWTAVRTWIEENRVAGVE</sequence>
<dbReference type="STRING" id="1367422.A0A178Z5H5"/>
<feature type="transmembrane region" description="Helical" evidence="5">
    <location>
        <begin position="50"/>
        <end position="68"/>
    </location>
</feature>
<keyword evidence="5" id="KW-1133">Transmembrane helix</keyword>
<name>A0A178Z5H5_9EURO</name>
<proteinExistence type="inferred from homology"/>
<evidence type="ECO:0000313" key="7">
    <source>
        <dbReference type="Proteomes" id="UP000078343"/>
    </source>
</evidence>
<keyword evidence="7" id="KW-1185">Reference proteome</keyword>
<evidence type="ECO:0000256" key="4">
    <source>
        <dbReference type="SAM" id="MobiDB-lite"/>
    </source>
</evidence>
<dbReference type="PANTHER" id="PTHR33365">
    <property type="entry name" value="YALI0B05434P"/>
    <property type="match status" value="1"/>
</dbReference>
<dbReference type="RefSeq" id="XP_018688374.1">
    <property type="nucleotide sequence ID" value="XM_018842213.1"/>
</dbReference>
<organism evidence="6 7">
    <name type="scientific">Fonsecaea erecta</name>
    <dbReference type="NCBI Taxonomy" id="1367422"/>
    <lineage>
        <taxon>Eukaryota</taxon>
        <taxon>Fungi</taxon>
        <taxon>Dikarya</taxon>
        <taxon>Ascomycota</taxon>
        <taxon>Pezizomycotina</taxon>
        <taxon>Eurotiomycetes</taxon>
        <taxon>Chaetothyriomycetidae</taxon>
        <taxon>Chaetothyriales</taxon>
        <taxon>Herpotrichiellaceae</taxon>
        <taxon>Fonsecaea</taxon>
    </lineage>
</organism>
<comment type="similarity">
    <text evidence="3">Belongs to the ustYa family.</text>
</comment>